<accession>A0A3Q7JA35</accession>
<dbReference type="InterPro" id="IPR015300">
    <property type="entry name" value="DNA-bd_pseudobarrel_sf"/>
</dbReference>
<dbReference type="AlphaFoldDB" id="A0A3Q7JA35"/>
<evidence type="ECO:0000313" key="7">
    <source>
        <dbReference type="EnsemblPlants" id="Solyc12g044645.1.1"/>
    </source>
</evidence>
<dbReference type="GO" id="GO:0003700">
    <property type="term" value="F:DNA-binding transcription factor activity"/>
    <property type="evidence" value="ECO:0007669"/>
    <property type="project" value="InterPro"/>
</dbReference>
<keyword evidence="3" id="KW-0238">DNA-binding</keyword>
<dbReference type="STRING" id="4081.A0A3Q7JA35"/>
<keyword evidence="2" id="KW-0805">Transcription regulation</keyword>
<proteinExistence type="predicted"/>
<reference evidence="7" key="1">
    <citation type="journal article" date="2012" name="Nature">
        <title>The tomato genome sequence provides insights into fleshy fruit evolution.</title>
        <authorList>
            <consortium name="Tomato Genome Consortium"/>
        </authorList>
    </citation>
    <scope>NUCLEOTIDE SEQUENCE [LARGE SCALE GENOMIC DNA]</scope>
    <source>
        <strain evidence="7">cv. Heinz 1706</strain>
    </source>
</reference>
<dbReference type="SUPFAM" id="SSF101936">
    <property type="entry name" value="DNA-binding pseudobarrel domain"/>
    <property type="match status" value="1"/>
</dbReference>
<evidence type="ECO:0000313" key="8">
    <source>
        <dbReference type="Proteomes" id="UP000004994"/>
    </source>
</evidence>
<evidence type="ECO:0000256" key="4">
    <source>
        <dbReference type="ARBA" id="ARBA00023163"/>
    </source>
</evidence>
<dbReference type="InParanoid" id="A0A3Q7JA35"/>
<keyword evidence="4" id="KW-0804">Transcription</keyword>
<evidence type="ECO:0000256" key="1">
    <source>
        <dbReference type="ARBA" id="ARBA00004123"/>
    </source>
</evidence>
<name>A0A3Q7JA35_SOLLC</name>
<organism evidence="7">
    <name type="scientific">Solanum lycopersicum</name>
    <name type="common">Tomato</name>
    <name type="synonym">Lycopersicon esculentum</name>
    <dbReference type="NCBI Taxonomy" id="4081"/>
    <lineage>
        <taxon>Eukaryota</taxon>
        <taxon>Viridiplantae</taxon>
        <taxon>Streptophyta</taxon>
        <taxon>Embryophyta</taxon>
        <taxon>Tracheophyta</taxon>
        <taxon>Spermatophyta</taxon>
        <taxon>Magnoliopsida</taxon>
        <taxon>eudicotyledons</taxon>
        <taxon>Gunneridae</taxon>
        <taxon>Pentapetalae</taxon>
        <taxon>asterids</taxon>
        <taxon>lamiids</taxon>
        <taxon>Solanales</taxon>
        <taxon>Solanaceae</taxon>
        <taxon>Solanoideae</taxon>
        <taxon>Solaneae</taxon>
        <taxon>Solanum</taxon>
        <taxon>Solanum subgen. Lycopersicon</taxon>
    </lineage>
</organism>
<evidence type="ECO:0000256" key="2">
    <source>
        <dbReference type="ARBA" id="ARBA00023015"/>
    </source>
</evidence>
<evidence type="ECO:0000256" key="3">
    <source>
        <dbReference type="ARBA" id="ARBA00023125"/>
    </source>
</evidence>
<reference evidence="7" key="2">
    <citation type="submission" date="2019-01" db="UniProtKB">
        <authorList>
            <consortium name="EnsemblPlants"/>
        </authorList>
    </citation>
    <scope>IDENTIFICATION</scope>
    <source>
        <strain evidence="7">cv. Heinz 1706</strain>
    </source>
</reference>
<evidence type="ECO:0000259" key="6">
    <source>
        <dbReference type="Pfam" id="PF02362"/>
    </source>
</evidence>
<dbReference type="EnsemblPlants" id="Solyc12g044645.1.1">
    <property type="protein sequence ID" value="Solyc12g044645.1.1"/>
    <property type="gene ID" value="Solyc12g044645.1"/>
</dbReference>
<dbReference type="CDD" id="cd10017">
    <property type="entry name" value="B3_DNA"/>
    <property type="match status" value="1"/>
</dbReference>
<dbReference type="InterPro" id="IPR044800">
    <property type="entry name" value="LEC2-like"/>
</dbReference>
<dbReference type="PANTHER" id="PTHR31140">
    <property type="entry name" value="B3 DOMAIN-CONTAINING TRANSCRIPTION FACTOR ABI3"/>
    <property type="match status" value="1"/>
</dbReference>
<dbReference type="GO" id="GO:0003677">
    <property type="term" value="F:DNA binding"/>
    <property type="evidence" value="ECO:0007669"/>
    <property type="project" value="UniProtKB-KW"/>
</dbReference>
<dbReference type="InterPro" id="IPR003340">
    <property type="entry name" value="B3_DNA-bd"/>
</dbReference>
<keyword evidence="8" id="KW-1185">Reference proteome</keyword>
<sequence>MNTKCNSGSKLKGIVDEHSGHYLRGHKPIKQDNIEFLYNELFRKELTPTDVGIYSRFRYRYCKNSQSYLFTTGWINFVKNKGLRAKNKVVFNSCESMNGTKVNTRNTFVIDVVKNIKVLPLDQQEEIIDQDADANLVPVYLFGKQIGWTEKKKR</sequence>
<evidence type="ECO:0000256" key="5">
    <source>
        <dbReference type="ARBA" id="ARBA00023242"/>
    </source>
</evidence>
<comment type="subcellular location">
    <subcellularLocation>
        <location evidence="1">Nucleus</location>
    </subcellularLocation>
</comment>
<dbReference type="PANTHER" id="PTHR31140:SF58">
    <property type="entry name" value="DNA-BINDING PROTEIN RAV1"/>
    <property type="match status" value="1"/>
</dbReference>
<dbReference type="Proteomes" id="UP000004994">
    <property type="component" value="Chromosome 12"/>
</dbReference>
<dbReference type="Gene3D" id="2.40.330.10">
    <property type="entry name" value="DNA-binding pseudobarrel domain"/>
    <property type="match status" value="1"/>
</dbReference>
<feature type="domain" description="TF-B3" evidence="6">
    <location>
        <begin position="56"/>
        <end position="99"/>
    </location>
</feature>
<dbReference type="Pfam" id="PF02362">
    <property type="entry name" value="B3"/>
    <property type="match status" value="1"/>
</dbReference>
<dbReference type="Gramene" id="Solyc12g044645.1.1">
    <property type="protein sequence ID" value="Solyc12g044645.1.1"/>
    <property type="gene ID" value="Solyc12g044645.1"/>
</dbReference>
<protein>
    <recommendedName>
        <fullName evidence="6">TF-B3 domain-containing protein</fullName>
    </recommendedName>
</protein>
<keyword evidence="5" id="KW-0539">Nucleus</keyword>
<dbReference type="GO" id="GO:0005634">
    <property type="term" value="C:nucleus"/>
    <property type="evidence" value="ECO:0007669"/>
    <property type="project" value="UniProtKB-SubCell"/>
</dbReference>